<evidence type="ECO:0000313" key="3">
    <source>
        <dbReference type="Proteomes" id="UP001596098"/>
    </source>
</evidence>
<keyword evidence="3" id="KW-1185">Reference proteome</keyword>
<feature type="transmembrane region" description="Helical" evidence="1">
    <location>
        <begin position="20"/>
        <end position="39"/>
    </location>
</feature>
<dbReference type="RefSeq" id="WP_128219947.1">
    <property type="nucleotide sequence ID" value="NZ_CP034929.1"/>
</dbReference>
<accession>A0ABW1QW58</accession>
<dbReference type="Proteomes" id="UP001596098">
    <property type="component" value="Unassembled WGS sequence"/>
</dbReference>
<evidence type="ECO:0000313" key="2">
    <source>
        <dbReference type="EMBL" id="MFC6153772.1"/>
    </source>
</evidence>
<feature type="transmembrane region" description="Helical" evidence="1">
    <location>
        <begin position="77"/>
        <end position="99"/>
    </location>
</feature>
<name>A0ABW1QW58_9ACTN</name>
<dbReference type="EMBL" id="JBHSQI010000004">
    <property type="protein sequence ID" value="MFC6153772.1"/>
    <property type="molecule type" value="Genomic_DNA"/>
</dbReference>
<evidence type="ECO:0008006" key="4">
    <source>
        <dbReference type="Google" id="ProtNLM"/>
    </source>
</evidence>
<evidence type="ECO:0000256" key="1">
    <source>
        <dbReference type="SAM" id="Phobius"/>
    </source>
</evidence>
<keyword evidence="1" id="KW-0812">Transmembrane</keyword>
<reference evidence="3" key="1">
    <citation type="journal article" date="2019" name="Int. J. Syst. Evol. Microbiol.">
        <title>The Global Catalogue of Microorganisms (GCM) 10K type strain sequencing project: providing services to taxonomists for standard genome sequencing and annotation.</title>
        <authorList>
            <consortium name="The Broad Institute Genomics Platform"/>
            <consortium name="The Broad Institute Genome Sequencing Center for Infectious Disease"/>
            <person name="Wu L."/>
            <person name="Ma J."/>
        </authorList>
    </citation>
    <scope>NUCLEOTIDE SEQUENCE [LARGE SCALE GENOMIC DNA]</scope>
    <source>
        <strain evidence="3">DFY28</strain>
    </source>
</reference>
<feature type="transmembrane region" description="Helical" evidence="1">
    <location>
        <begin position="111"/>
        <end position="131"/>
    </location>
</feature>
<organism evidence="2 3">
    <name type="scientific">Nocardioides yefusunii</name>
    <dbReference type="NCBI Taxonomy" id="2500546"/>
    <lineage>
        <taxon>Bacteria</taxon>
        <taxon>Bacillati</taxon>
        <taxon>Actinomycetota</taxon>
        <taxon>Actinomycetes</taxon>
        <taxon>Propionibacteriales</taxon>
        <taxon>Nocardioidaceae</taxon>
        <taxon>Nocardioides</taxon>
    </lineage>
</organism>
<keyword evidence="1" id="KW-1133">Transmembrane helix</keyword>
<feature type="transmembrane region" description="Helical" evidence="1">
    <location>
        <begin position="46"/>
        <end position="65"/>
    </location>
</feature>
<protein>
    <recommendedName>
        <fullName evidence="4">ATP synthase protein I</fullName>
    </recommendedName>
</protein>
<proteinExistence type="predicted"/>
<sequence>MTDESSWLARAAGTVILRRSSLVLVAVVAVLVGVAALVADSRAAGTVLLVGVSTAFVLVFGSWSVHVVAAAMPSASLLVALLTYALQIAAMTALMASLAGSAEWENDIRPGWCVASVVVLVLTWMLLQVWFTTRARVLAYDLPSREGEPRP</sequence>
<keyword evidence="1" id="KW-0472">Membrane</keyword>
<comment type="caution">
    <text evidence="2">The sequence shown here is derived from an EMBL/GenBank/DDBJ whole genome shotgun (WGS) entry which is preliminary data.</text>
</comment>
<gene>
    <name evidence="2" type="ORF">ACFPWU_08865</name>
</gene>